<evidence type="ECO:0000313" key="4">
    <source>
        <dbReference type="Proteomes" id="UP000308760"/>
    </source>
</evidence>
<evidence type="ECO:0000259" key="2">
    <source>
        <dbReference type="Pfam" id="PF08669"/>
    </source>
</evidence>
<feature type="domain" description="GCVT N-terminal" evidence="1">
    <location>
        <begin position="16"/>
        <end position="273"/>
    </location>
</feature>
<sequence length="381" mass="41231">MAEKTQETKPPRQSVLHSRHGELGAVFSEELFTGEAYRRFLIPEHFGDPDAEHRAVRSAAGMFDLSHTGLLMVVGSGAAGALDRFFTNDVAQLDGPGKCQYTLACDERGGIFADLILYRFTADGFMLTCGSHRWYDLAMAIEDSPPDGVEVRVLNDSHVCFAVEGPEAGAILDELGLPTGHSRLSFEIGSDEWGDPFVNRWGSSGEDGYTLILPNADARRLWDALLDRGVRPCGLRAREQLRIEMGYPSVPADLIGGVTPNQARLGWAVAWGKEAFSGKVALDIEQAAGPSHRLWGLELLGDRVIEPGGPRAGAVYDGGREVGEVTSAGYSPTLDKSIALALIEADLGPGSELELHLEDGSGEDRIRARVVKPPFIPEPRR</sequence>
<dbReference type="GO" id="GO:0016740">
    <property type="term" value="F:transferase activity"/>
    <property type="evidence" value="ECO:0007669"/>
    <property type="project" value="UniProtKB-KW"/>
</dbReference>
<dbReference type="InterPro" id="IPR013977">
    <property type="entry name" value="GcvT_C"/>
</dbReference>
<protein>
    <submittedName>
        <fullName evidence="3">Aminomethyl transferase family protein</fullName>
    </submittedName>
</protein>
<proteinExistence type="predicted"/>
<accession>A0A4S8QSL3</accession>
<name>A0A4S8QSL3_9ACTN</name>
<dbReference type="InterPro" id="IPR027266">
    <property type="entry name" value="TrmE/GcvT-like"/>
</dbReference>
<dbReference type="Pfam" id="PF01571">
    <property type="entry name" value="GCV_T"/>
    <property type="match status" value="1"/>
</dbReference>
<feature type="domain" description="Aminomethyltransferase C-terminal" evidence="2">
    <location>
        <begin position="293"/>
        <end position="375"/>
    </location>
</feature>
<dbReference type="EMBL" id="STGY01000001">
    <property type="protein sequence ID" value="THV43624.1"/>
    <property type="molecule type" value="Genomic_DNA"/>
</dbReference>
<reference evidence="3 4" key="2">
    <citation type="submission" date="2019-05" db="EMBL/GenBank/DDBJ databases">
        <title>Glycomyces buryatensis sp. nov.</title>
        <authorList>
            <person name="Nikitina E."/>
        </authorList>
    </citation>
    <scope>NUCLEOTIDE SEQUENCE [LARGE SCALE GENOMIC DNA]</scope>
    <source>
        <strain evidence="3 4">18</strain>
    </source>
</reference>
<dbReference type="InterPro" id="IPR029043">
    <property type="entry name" value="GcvT/YgfZ_C"/>
</dbReference>
<dbReference type="Gene3D" id="3.30.1360.120">
    <property type="entry name" value="Probable tRNA modification gtpase trme, domain 1"/>
    <property type="match status" value="1"/>
</dbReference>
<reference evidence="4" key="1">
    <citation type="submission" date="2019-04" db="EMBL/GenBank/DDBJ databases">
        <title>Nocardioides xinjiangensis sp. nov.</title>
        <authorList>
            <person name="Liu S."/>
        </authorList>
    </citation>
    <scope>NUCLEOTIDE SEQUENCE [LARGE SCALE GENOMIC DNA]</scope>
    <source>
        <strain evidence="4">18</strain>
    </source>
</reference>
<dbReference type="AlphaFoldDB" id="A0A4S8QSL3"/>
<dbReference type="SUPFAM" id="SSF101790">
    <property type="entry name" value="Aminomethyltransferase beta-barrel domain"/>
    <property type="match status" value="1"/>
</dbReference>
<dbReference type="PANTHER" id="PTHR43757:SF2">
    <property type="entry name" value="AMINOMETHYLTRANSFERASE, MITOCHONDRIAL"/>
    <property type="match status" value="1"/>
</dbReference>
<dbReference type="InterPro" id="IPR006222">
    <property type="entry name" value="GCVT_N"/>
</dbReference>
<keyword evidence="4" id="KW-1185">Reference proteome</keyword>
<keyword evidence="3" id="KW-0808">Transferase</keyword>
<dbReference type="Proteomes" id="UP000308760">
    <property type="component" value="Unassembled WGS sequence"/>
</dbReference>
<dbReference type="OrthoDB" id="2055370at2"/>
<dbReference type="PANTHER" id="PTHR43757">
    <property type="entry name" value="AMINOMETHYLTRANSFERASE"/>
    <property type="match status" value="1"/>
</dbReference>
<evidence type="ECO:0000313" key="3">
    <source>
        <dbReference type="EMBL" id="THV43624.1"/>
    </source>
</evidence>
<gene>
    <name evidence="3" type="ORF">FAB82_00790</name>
</gene>
<dbReference type="SUPFAM" id="SSF103025">
    <property type="entry name" value="Folate-binding domain"/>
    <property type="match status" value="1"/>
</dbReference>
<dbReference type="InterPro" id="IPR028896">
    <property type="entry name" value="GcvT/YgfZ/DmdA"/>
</dbReference>
<comment type="caution">
    <text evidence="3">The sequence shown here is derived from an EMBL/GenBank/DDBJ whole genome shotgun (WGS) entry which is preliminary data.</text>
</comment>
<dbReference type="RefSeq" id="WP_136532622.1">
    <property type="nucleotide sequence ID" value="NZ_STGY01000001.1"/>
</dbReference>
<dbReference type="PIRSF" id="PIRSF006487">
    <property type="entry name" value="GcvT"/>
    <property type="match status" value="1"/>
</dbReference>
<dbReference type="Pfam" id="PF08669">
    <property type="entry name" value="GCV_T_C"/>
    <property type="match status" value="1"/>
</dbReference>
<dbReference type="GO" id="GO:0005829">
    <property type="term" value="C:cytosol"/>
    <property type="evidence" value="ECO:0007669"/>
    <property type="project" value="TreeGrafter"/>
</dbReference>
<evidence type="ECO:0000259" key="1">
    <source>
        <dbReference type="Pfam" id="PF01571"/>
    </source>
</evidence>
<organism evidence="3 4">
    <name type="scientific">Glycomyces buryatensis</name>
    <dbReference type="NCBI Taxonomy" id="2570927"/>
    <lineage>
        <taxon>Bacteria</taxon>
        <taxon>Bacillati</taxon>
        <taxon>Actinomycetota</taxon>
        <taxon>Actinomycetes</taxon>
        <taxon>Glycomycetales</taxon>
        <taxon>Glycomycetaceae</taxon>
        <taxon>Glycomyces</taxon>
    </lineage>
</organism>